<keyword evidence="16" id="KW-1185">Reference proteome</keyword>
<dbReference type="InterPro" id="IPR019749">
    <property type="entry name" value="Band_41_domain"/>
</dbReference>
<dbReference type="InterPro" id="IPR011259">
    <property type="entry name" value="ERM_C_dom"/>
</dbReference>
<evidence type="ECO:0000256" key="8">
    <source>
        <dbReference type="ARBA" id="ARBA00023136"/>
    </source>
</evidence>
<dbReference type="PANTHER" id="PTHR23281">
    <property type="entry name" value="MERLIN/MOESIN/EZRIN/RADIXIN"/>
    <property type="match status" value="1"/>
</dbReference>
<dbReference type="FunFam" id="1.20.80.10:FF:000002">
    <property type="entry name" value="radixin isoform X1"/>
    <property type="match status" value="1"/>
</dbReference>
<dbReference type="InterPro" id="IPR018979">
    <property type="entry name" value="FERM_N"/>
</dbReference>
<comment type="caution">
    <text evidence="15">The sequence shown here is derived from an EMBL/GenBank/DDBJ whole genome shotgun (WGS) entry which is preliminary data.</text>
</comment>
<dbReference type="SUPFAM" id="SSF50729">
    <property type="entry name" value="PH domain-like"/>
    <property type="match status" value="1"/>
</dbReference>
<dbReference type="InterPro" id="IPR000299">
    <property type="entry name" value="FERM_domain"/>
</dbReference>
<dbReference type="InterPro" id="IPR019748">
    <property type="entry name" value="FERM_central"/>
</dbReference>
<dbReference type="InterPro" id="IPR035963">
    <property type="entry name" value="FERM_2"/>
</dbReference>
<dbReference type="Gene3D" id="1.20.80.10">
    <property type="match status" value="1"/>
</dbReference>
<dbReference type="GO" id="GO:0005856">
    <property type="term" value="C:cytoskeleton"/>
    <property type="evidence" value="ECO:0007669"/>
    <property type="project" value="UniProtKB-SubCell"/>
</dbReference>
<keyword evidence="9" id="KW-0009">Actin-binding</keyword>
<dbReference type="InterPro" id="IPR011174">
    <property type="entry name" value="ERM"/>
</dbReference>
<protein>
    <recommendedName>
        <fullName evidence="5">Moesin/ezrin/radixin homolog 1</fullName>
    </recommendedName>
</protein>
<evidence type="ECO:0000256" key="13">
    <source>
        <dbReference type="SAM" id="Coils"/>
    </source>
</evidence>
<organism evidence="15 16">
    <name type="scientific">Coptotermes formosanus</name>
    <name type="common">Formosan subterranean termite</name>
    <dbReference type="NCBI Taxonomy" id="36987"/>
    <lineage>
        <taxon>Eukaryota</taxon>
        <taxon>Metazoa</taxon>
        <taxon>Ecdysozoa</taxon>
        <taxon>Arthropoda</taxon>
        <taxon>Hexapoda</taxon>
        <taxon>Insecta</taxon>
        <taxon>Pterygota</taxon>
        <taxon>Neoptera</taxon>
        <taxon>Polyneoptera</taxon>
        <taxon>Dictyoptera</taxon>
        <taxon>Blattodea</taxon>
        <taxon>Blattoidea</taxon>
        <taxon>Termitoidae</taxon>
        <taxon>Rhinotermitidae</taxon>
        <taxon>Coptotermes</taxon>
    </lineage>
</organism>
<sequence length="678" mass="78818">MRDKMPPFRRKKSGKSFPVKVYTLDAELEFNLEWRATGRDLFDLVCRTIGLRETWYFGLQYEDSKGFISWLKLDKKGTWCYISSEFNHLTGKSVLKSCVGFPVQDQGISQQPTTSFMFLGKFYPEDVAEELVQEVTQHLFFLQVKQAILSMDIYCPPEASVLLASYAVQAKYGDYDEATYKPGMLASEDLLPQRVIDQYQMTPEMWEDRIKIWYADHRGMSRDEAEMEYLKIAQDLDMYGVNYFLISNKKDTELWLGVTALGLNIYEKENKLTPKTTFTWSEIRHISFDDKKFTIKPVEKSSPNFVFFSKKVRMNKLILDLCIGNHDLFMRRRKPDSMEVQQMKAQAKEEKSRRQIERNKLAREKQLREAAEREKAAMEQRLMQYQEEIRLANEALRRSEETADLLAEKSRVAEEEAMLLSQKAAEAEQEITRLRLGAMKTEEEKVHLERKTREAELLTARLVDESERRAAEADRLKDELLKARLAEKQAKEKLLEFLSRNAYNNITSVPNLYAPGQVLPSELQSDLRSLQLDSEPLPADLTAYDLITDGDMEQLSLEIEKERVEYLEKSKHLQDQLRELRSEIEVLKVGEKQSELDQLHDEQVRLGETKYSTLRKVSAFPCSWSCEQISHLSVAFKSLTDSNSVILILQQSLLVGNMPFLRCYEVPYMVTSVAITHK</sequence>
<keyword evidence="8" id="KW-0472">Membrane</keyword>
<dbReference type="Proteomes" id="UP000502823">
    <property type="component" value="Unassembled WGS sequence"/>
</dbReference>
<dbReference type="EMBL" id="BLKM01000101">
    <property type="protein sequence ID" value="GFG28955.1"/>
    <property type="molecule type" value="Genomic_DNA"/>
</dbReference>
<feature type="coiled-coil region" evidence="13">
    <location>
        <begin position="340"/>
        <end position="493"/>
    </location>
</feature>
<evidence type="ECO:0000256" key="12">
    <source>
        <dbReference type="ARBA" id="ARBA00043944"/>
    </source>
</evidence>
<feature type="domain" description="FERM" evidence="14">
    <location>
        <begin position="17"/>
        <end position="333"/>
    </location>
</feature>
<dbReference type="InterPro" id="IPR029071">
    <property type="entry name" value="Ubiquitin-like_domsf"/>
</dbReference>
<dbReference type="GO" id="GO:0008104">
    <property type="term" value="P:intracellular protein localization"/>
    <property type="evidence" value="ECO:0007669"/>
    <property type="project" value="UniProtKB-ARBA"/>
</dbReference>
<dbReference type="SUPFAM" id="SSF54236">
    <property type="entry name" value="Ubiquitin-like"/>
    <property type="match status" value="1"/>
</dbReference>
<gene>
    <name evidence="15" type="ORF">Cfor_00357</name>
</gene>
<evidence type="ECO:0000256" key="2">
    <source>
        <dbReference type="ARBA" id="ARBA00004202"/>
    </source>
</evidence>
<dbReference type="InterPro" id="IPR046810">
    <property type="entry name" value="ERM_helical"/>
</dbReference>
<dbReference type="SUPFAM" id="SSF47031">
    <property type="entry name" value="Second domain of FERM"/>
    <property type="match status" value="1"/>
</dbReference>
<dbReference type="SMART" id="SM01196">
    <property type="entry name" value="FERM_C"/>
    <property type="match status" value="1"/>
</dbReference>
<evidence type="ECO:0000313" key="15">
    <source>
        <dbReference type="EMBL" id="GFG28955.1"/>
    </source>
</evidence>
<dbReference type="InterPro" id="IPR041789">
    <property type="entry name" value="ERM_FERM_C"/>
</dbReference>
<dbReference type="Pfam" id="PF00373">
    <property type="entry name" value="FERM_M"/>
    <property type="match status" value="1"/>
</dbReference>
<dbReference type="GO" id="GO:0042051">
    <property type="term" value="P:compound eye photoreceptor development"/>
    <property type="evidence" value="ECO:0007669"/>
    <property type="project" value="UniProtKB-ARBA"/>
</dbReference>
<keyword evidence="7" id="KW-0965">Cell junction</keyword>
<dbReference type="InParanoid" id="A0A6L2PEI5"/>
<dbReference type="GO" id="GO:0003779">
    <property type="term" value="F:actin binding"/>
    <property type="evidence" value="ECO:0007669"/>
    <property type="project" value="UniProtKB-KW"/>
</dbReference>
<dbReference type="Gene3D" id="6.10.360.10">
    <property type="match status" value="1"/>
</dbReference>
<dbReference type="OrthoDB" id="6018897at2759"/>
<dbReference type="Pfam" id="PF20492">
    <property type="entry name" value="ERM_helical"/>
    <property type="match status" value="1"/>
</dbReference>
<dbReference type="SMART" id="SM00295">
    <property type="entry name" value="B41"/>
    <property type="match status" value="1"/>
</dbReference>
<dbReference type="GO" id="GO:0005938">
    <property type="term" value="C:cell cortex"/>
    <property type="evidence" value="ECO:0007669"/>
    <property type="project" value="UniProtKB-ARBA"/>
</dbReference>
<keyword evidence="10" id="KW-0963">Cytoplasm</keyword>
<dbReference type="Gene3D" id="3.10.20.90">
    <property type="entry name" value="Phosphatidylinositol 3-kinase Catalytic Subunit, Chain A, domain 1"/>
    <property type="match status" value="1"/>
</dbReference>
<dbReference type="CDD" id="cd14473">
    <property type="entry name" value="FERM_B-lobe"/>
    <property type="match status" value="1"/>
</dbReference>
<dbReference type="GO" id="GO:0010669">
    <property type="term" value="P:epithelial structure maintenance"/>
    <property type="evidence" value="ECO:0007669"/>
    <property type="project" value="UniProtKB-ARBA"/>
</dbReference>
<keyword evidence="13" id="KW-0175">Coiled coil</keyword>
<dbReference type="GO" id="GO:0098592">
    <property type="term" value="C:cytoplasmic side of apical plasma membrane"/>
    <property type="evidence" value="ECO:0007669"/>
    <property type="project" value="UniProtKB-ARBA"/>
</dbReference>
<evidence type="ECO:0000256" key="9">
    <source>
        <dbReference type="ARBA" id="ARBA00023203"/>
    </source>
</evidence>
<dbReference type="GO" id="GO:0016028">
    <property type="term" value="C:rhabdomere"/>
    <property type="evidence" value="ECO:0007669"/>
    <property type="project" value="UniProtKB-SubCell"/>
</dbReference>
<dbReference type="Pfam" id="PF09380">
    <property type="entry name" value="FERM_C"/>
    <property type="match status" value="1"/>
</dbReference>
<dbReference type="Gene3D" id="1.20.5.450">
    <property type="match status" value="1"/>
</dbReference>
<dbReference type="InterPro" id="IPR008954">
    <property type="entry name" value="Moesin_tail_sf"/>
</dbReference>
<evidence type="ECO:0000256" key="7">
    <source>
        <dbReference type="ARBA" id="ARBA00022949"/>
    </source>
</evidence>
<evidence type="ECO:0000256" key="5">
    <source>
        <dbReference type="ARBA" id="ARBA00022025"/>
    </source>
</evidence>
<comment type="subcellular location">
    <subcellularLocation>
        <location evidence="4">Cell junction</location>
        <location evidence="4">Adherens junction</location>
    </subcellularLocation>
    <subcellularLocation>
        <location evidence="2">Cell membrane</location>
        <topology evidence="2">Peripheral membrane protein</topology>
    </subcellularLocation>
    <subcellularLocation>
        <location evidence="1">Cell projection</location>
        <location evidence="1">Microvillus</location>
    </subcellularLocation>
    <subcellularLocation>
        <location evidence="12">Cell projection</location>
        <location evidence="12">Rhabdomere</location>
    </subcellularLocation>
    <subcellularLocation>
        <location evidence="3">Cytoplasm</location>
        <location evidence="3">Cytoskeleton</location>
    </subcellularLocation>
</comment>
<dbReference type="Gene3D" id="2.30.29.30">
    <property type="entry name" value="Pleckstrin-homology domain (PH domain)/Phosphotyrosine-binding domain (PTB)"/>
    <property type="match status" value="1"/>
</dbReference>
<proteinExistence type="predicted"/>
<dbReference type="InterPro" id="IPR018980">
    <property type="entry name" value="FERM_PH-like_C"/>
</dbReference>
<dbReference type="InterPro" id="IPR014352">
    <property type="entry name" value="FERM/acyl-CoA-bd_prot_sf"/>
</dbReference>
<dbReference type="CDD" id="cd13194">
    <property type="entry name" value="FERM_C_ERM"/>
    <property type="match status" value="1"/>
</dbReference>
<dbReference type="GO" id="GO:0006403">
    <property type="term" value="P:RNA localization"/>
    <property type="evidence" value="ECO:0007669"/>
    <property type="project" value="UniProtKB-ARBA"/>
</dbReference>
<evidence type="ECO:0000256" key="4">
    <source>
        <dbReference type="ARBA" id="ARBA00004536"/>
    </source>
</evidence>
<dbReference type="Pfam" id="PF09379">
    <property type="entry name" value="FERM_N"/>
    <property type="match status" value="1"/>
</dbReference>
<dbReference type="GO" id="GO:0005902">
    <property type="term" value="C:microvillus"/>
    <property type="evidence" value="ECO:0007669"/>
    <property type="project" value="UniProtKB-SubCell"/>
</dbReference>
<evidence type="ECO:0000256" key="6">
    <source>
        <dbReference type="ARBA" id="ARBA00022475"/>
    </source>
</evidence>
<keyword evidence="6" id="KW-1003">Cell membrane</keyword>
<dbReference type="Pfam" id="PF00769">
    <property type="entry name" value="ERM_C"/>
    <property type="match status" value="1"/>
</dbReference>
<dbReference type="InterPro" id="IPR011993">
    <property type="entry name" value="PH-like_dom_sf"/>
</dbReference>
<dbReference type="GO" id="GO:0007315">
    <property type="term" value="P:pole plasm assembly"/>
    <property type="evidence" value="ECO:0007669"/>
    <property type="project" value="UniProtKB-ARBA"/>
</dbReference>
<dbReference type="AlphaFoldDB" id="A0A6L2PEI5"/>
<keyword evidence="11" id="KW-0966">Cell projection</keyword>
<dbReference type="GO" id="GO:0005912">
    <property type="term" value="C:adherens junction"/>
    <property type="evidence" value="ECO:0007669"/>
    <property type="project" value="UniProtKB-SubCell"/>
</dbReference>
<dbReference type="SUPFAM" id="SSF48678">
    <property type="entry name" value="Moesin tail domain"/>
    <property type="match status" value="1"/>
</dbReference>
<dbReference type="PROSITE" id="PS50057">
    <property type="entry name" value="FERM_3"/>
    <property type="match status" value="1"/>
</dbReference>
<evidence type="ECO:0000313" key="16">
    <source>
        <dbReference type="Proteomes" id="UP000502823"/>
    </source>
</evidence>
<feature type="coiled-coil region" evidence="13">
    <location>
        <begin position="563"/>
        <end position="590"/>
    </location>
</feature>
<keyword evidence="10" id="KW-0206">Cytoskeleton</keyword>
<reference evidence="16" key="1">
    <citation type="submission" date="2020-01" db="EMBL/GenBank/DDBJ databases">
        <title>Draft genome sequence of the Termite Coptotermes fromosanus.</title>
        <authorList>
            <person name="Itakura S."/>
            <person name="Yosikawa Y."/>
            <person name="Umezawa K."/>
        </authorList>
    </citation>
    <scope>NUCLEOTIDE SEQUENCE [LARGE SCALE GENOMIC DNA]</scope>
</reference>
<evidence type="ECO:0000256" key="11">
    <source>
        <dbReference type="ARBA" id="ARBA00023273"/>
    </source>
</evidence>
<dbReference type="PRINTS" id="PR00661">
    <property type="entry name" value="ERMFAMILY"/>
</dbReference>
<dbReference type="GO" id="GO:0048646">
    <property type="term" value="P:anatomical structure formation involved in morphogenesis"/>
    <property type="evidence" value="ECO:0007669"/>
    <property type="project" value="UniProtKB-ARBA"/>
</dbReference>
<evidence type="ECO:0000256" key="1">
    <source>
        <dbReference type="ARBA" id="ARBA00004105"/>
    </source>
</evidence>
<dbReference type="PROSITE" id="PS00661">
    <property type="entry name" value="FERM_2"/>
    <property type="match status" value="1"/>
</dbReference>
<dbReference type="InterPro" id="IPR000798">
    <property type="entry name" value="Ez/rad/moesin-like"/>
</dbReference>
<dbReference type="GO" id="GO:0042127">
    <property type="term" value="P:regulation of cell population proliferation"/>
    <property type="evidence" value="ECO:0007669"/>
    <property type="project" value="UniProtKB-ARBA"/>
</dbReference>
<evidence type="ECO:0000256" key="10">
    <source>
        <dbReference type="ARBA" id="ARBA00023212"/>
    </source>
</evidence>
<dbReference type="FunCoup" id="A0A6L2PEI5">
    <property type="interactions" value="293"/>
</dbReference>
<dbReference type="FunFam" id="1.20.5.450:FF:000001">
    <property type="entry name" value="radixin isoform X2"/>
    <property type="match status" value="1"/>
</dbReference>
<evidence type="ECO:0000256" key="3">
    <source>
        <dbReference type="ARBA" id="ARBA00004245"/>
    </source>
</evidence>
<dbReference type="InterPro" id="IPR019747">
    <property type="entry name" value="FERM_CS"/>
</dbReference>
<evidence type="ECO:0000259" key="14">
    <source>
        <dbReference type="PROSITE" id="PS50057"/>
    </source>
</evidence>
<accession>A0A6L2PEI5</accession>
<name>A0A6L2PEI5_COPFO</name>